<keyword evidence="2" id="KW-0472">Membrane</keyword>
<accession>A0AAN9UYU2</accession>
<sequence length="492" mass="54553">MERAEESQSSVIHHSGEAGPSGATPADAAPFHHSATNAFENPFGDDHRAPSLASPSGSIPNPFQSPAVSRPQTISRPPSSFGGSSALGRSLETRSQRYFHSRRIKKGELEKPWLEKKDPKEKWVTIIPIIGILIGLGISGFLVWDGINSVVQHTYCPVLDDNFATFNTDVWTKEVQVGGYGNGHFDQTTGSDENVYVENGHLFIKPTLQDASLINKDSVLNLTKDGTCTSDSLSDCVAVTNTTVGNATIVPPTRSGRINTRKGATIKYGRVEVTAKLPQGDWLWPAIWMMPVDETYGAWPASGEIDIVESRGNNYTYPQGGNDIVSSTLHWGPDSANDGWWRTNVKRPALHTTYSAGFNTFGVEWSQKYLFTYVNSRLLQVLYTNFDQPLWARGEFPASDSNGTRIEDPWTRTGHYNAPFDQQFYLILNVAVGGTNGWFEDSQSGKPWIDGSLNARKDFWNSQDTWYPTWTQPAMEVSSVKMWQQCDGNEEL</sequence>
<keyword evidence="5" id="KW-1185">Reference proteome</keyword>
<protein>
    <recommendedName>
        <fullName evidence="3">GH16 domain-containing protein</fullName>
    </recommendedName>
</protein>
<dbReference type="InterPro" id="IPR013320">
    <property type="entry name" value="ConA-like_dom_sf"/>
</dbReference>
<comment type="caution">
    <text evidence="4">The sequence shown here is derived from an EMBL/GenBank/DDBJ whole genome shotgun (WGS) entry which is preliminary data.</text>
</comment>
<dbReference type="Pfam" id="PF00722">
    <property type="entry name" value="Glyco_hydro_16"/>
    <property type="match status" value="1"/>
</dbReference>
<dbReference type="PANTHER" id="PTHR10963">
    <property type="entry name" value="GLYCOSYL HYDROLASE-RELATED"/>
    <property type="match status" value="1"/>
</dbReference>
<evidence type="ECO:0000313" key="5">
    <source>
        <dbReference type="Proteomes" id="UP001320420"/>
    </source>
</evidence>
<feature type="transmembrane region" description="Helical" evidence="2">
    <location>
        <begin position="123"/>
        <end position="144"/>
    </location>
</feature>
<keyword evidence="2" id="KW-0812">Transmembrane</keyword>
<reference evidence="4 5" key="1">
    <citation type="submission" date="2024-02" db="EMBL/GenBank/DDBJ databases">
        <title>De novo assembly and annotation of 12 fungi associated with fruit tree decline syndrome in Ontario, Canada.</title>
        <authorList>
            <person name="Sulman M."/>
            <person name="Ellouze W."/>
            <person name="Ilyukhin E."/>
        </authorList>
    </citation>
    <scope>NUCLEOTIDE SEQUENCE [LARGE SCALE GENOMIC DNA]</scope>
    <source>
        <strain evidence="4 5">M11/M66-122</strain>
    </source>
</reference>
<keyword evidence="2" id="KW-1133">Transmembrane helix</keyword>
<dbReference type="EMBL" id="JAKJXP020000066">
    <property type="protein sequence ID" value="KAK7750353.1"/>
    <property type="molecule type" value="Genomic_DNA"/>
</dbReference>
<evidence type="ECO:0000259" key="3">
    <source>
        <dbReference type="PROSITE" id="PS51762"/>
    </source>
</evidence>
<feature type="compositionally biased region" description="Polar residues" evidence="1">
    <location>
        <begin position="53"/>
        <end position="83"/>
    </location>
</feature>
<evidence type="ECO:0000256" key="1">
    <source>
        <dbReference type="SAM" id="MobiDB-lite"/>
    </source>
</evidence>
<gene>
    <name evidence="4" type="ORF">SLS62_007761</name>
</gene>
<dbReference type="Gene3D" id="2.60.120.200">
    <property type="match status" value="1"/>
</dbReference>
<dbReference type="AlphaFoldDB" id="A0AAN9UYU2"/>
<dbReference type="SUPFAM" id="SSF49899">
    <property type="entry name" value="Concanavalin A-like lectins/glucanases"/>
    <property type="match status" value="1"/>
</dbReference>
<dbReference type="InterPro" id="IPR000757">
    <property type="entry name" value="Beta-glucanase-like"/>
</dbReference>
<name>A0AAN9UYU2_9PEZI</name>
<dbReference type="InterPro" id="IPR050546">
    <property type="entry name" value="Glycosyl_Hydrlase_16"/>
</dbReference>
<dbReference type="FunFam" id="2.60.120.200:FF:000178">
    <property type="entry name" value="Glycoside hydrolase family 16 protein"/>
    <property type="match status" value="1"/>
</dbReference>
<dbReference type="Proteomes" id="UP001320420">
    <property type="component" value="Unassembled WGS sequence"/>
</dbReference>
<proteinExistence type="predicted"/>
<evidence type="ECO:0000313" key="4">
    <source>
        <dbReference type="EMBL" id="KAK7750353.1"/>
    </source>
</evidence>
<dbReference type="PROSITE" id="PS51762">
    <property type="entry name" value="GH16_2"/>
    <property type="match status" value="1"/>
</dbReference>
<dbReference type="GO" id="GO:0004553">
    <property type="term" value="F:hydrolase activity, hydrolyzing O-glycosyl compounds"/>
    <property type="evidence" value="ECO:0007669"/>
    <property type="project" value="InterPro"/>
</dbReference>
<evidence type="ECO:0000256" key="2">
    <source>
        <dbReference type="SAM" id="Phobius"/>
    </source>
</evidence>
<dbReference type="GO" id="GO:0005975">
    <property type="term" value="P:carbohydrate metabolic process"/>
    <property type="evidence" value="ECO:0007669"/>
    <property type="project" value="InterPro"/>
</dbReference>
<feature type="region of interest" description="Disordered" evidence="1">
    <location>
        <begin position="1"/>
        <end position="87"/>
    </location>
</feature>
<organism evidence="4 5">
    <name type="scientific">Diatrype stigma</name>
    <dbReference type="NCBI Taxonomy" id="117547"/>
    <lineage>
        <taxon>Eukaryota</taxon>
        <taxon>Fungi</taxon>
        <taxon>Dikarya</taxon>
        <taxon>Ascomycota</taxon>
        <taxon>Pezizomycotina</taxon>
        <taxon>Sordariomycetes</taxon>
        <taxon>Xylariomycetidae</taxon>
        <taxon>Xylariales</taxon>
        <taxon>Diatrypaceae</taxon>
        <taxon>Diatrype</taxon>
    </lineage>
</organism>
<dbReference type="PANTHER" id="PTHR10963:SF62">
    <property type="entry name" value="GLUCAN 1,3-BETA-GLUCOSIDASE"/>
    <property type="match status" value="1"/>
</dbReference>
<feature type="domain" description="GH16" evidence="3">
    <location>
        <begin position="168"/>
        <end position="488"/>
    </location>
</feature>